<organism evidence="10 11">
    <name type="scientific">Penicillium angulare</name>
    <dbReference type="NCBI Taxonomy" id="116970"/>
    <lineage>
        <taxon>Eukaryota</taxon>
        <taxon>Fungi</taxon>
        <taxon>Dikarya</taxon>
        <taxon>Ascomycota</taxon>
        <taxon>Pezizomycotina</taxon>
        <taxon>Eurotiomycetes</taxon>
        <taxon>Eurotiomycetidae</taxon>
        <taxon>Eurotiales</taxon>
        <taxon>Aspergillaceae</taxon>
        <taxon>Penicillium</taxon>
    </lineage>
</organism>
<reference evidence="10" key="2">
    <citation type="journal article" date="2023" name="IMA Fungus">
        <title>Comparative genomic study of the Penicillium genus elucidates a diverse pangenome and 15 lateral gene transfer events.</title>
        <authorList>
            <person name="Petersen C."/>
            <person name="Sorensen T."/>
            <person name="Nielsen M.R."/>
            <person name="Sondergaard T.E."/>
            <person name="Sorensen J.L."/>
            <person name="Fitzpatrick D.A."/>
            <person name="Frisvad J.C."/>
            <person name="Nielsen K.L."/>
        </authorList>
    </citation>
    <scope>NUCLEOTIDE SEQUENCE</scope>
    <source>
        <strain evidence="10">IBT 30069</strain>
    </source>
</reference>
<dbReference type="PANTHER" id="PTHR43321:SF3">
    <property type="entry name" value="GLUTAMATE DECARBOXYLASE"/>
    <property type="match status" value="1"/>
</dbReference>
<dbReference type="GO" id="GO:0030170">
    <property type="term" value="F:pyridoxal phosphate binding"/>
    <property type="evidence" value="ECO:0007669"/>
    <property type="project" value="InterPro"/>
</dbReference>
<dbReference type="NCBIfam" id="TIGR01788">
    <property type="entry name" value="Glu-decarb-GAD"/>
    <property type="match status" value="1"/>
</dbReference>
<proteinExistence type="inferred from homology"/>
<keyword evidence="9" id="KW-0210">Decarboxylase</keyword>
<dbReference type="Gene3D" id="3.90.1150.160">
    <property type="match status" value="1"/>
</dbReference>
<gene>
    <name evidence="10" type="ORF">N7456_006579</name>
</gene>
<dbReference type="InterPro" id="IPR015421">
    <property type="entry name" value="PyrdxlP-dep_Trfase_major"/>
</dbReference>
<evidence type="ECO:0000256" key="4">
    <source>
        <dbReference type="ARBA" id="ARBA00022898"/>
    </source>
</evidence>
<accession>A0A9W9FHZ4</accession>
<sequence length="434" mass="48274">MTINNTAYQSSEATVSQNGLSIEQVEAMILKDMDMDIPPTRDLGRFQQRCISTIAHLWNAPSDENYYGTGATGSSEAVMLGGLVMKRRWQLKNTARPDAPINVVMGSNSHVCITRFADFFDVEARIVPVSQQYTLDAEKIEDYLDENTIGVFLTLGSTYSGHFDPVAKVADILDTYQDKTGYDIPIHVDAAGGGFVAPFTPNNGKFVWDFRLPRVKSINASGHKYGLCPLAIGWVIWQDKSFIPSDLIHESCYLRGIQASFSLSFSKSSTPIVYQYLNFLQKGLNGYRETIQSCLENARVVSEGLESSGYFRCLSDIHRLQSGAKQQLGSRSLCKEEMIPGLPVVVFRLSDRFKREHPSFRLTDISDIMHQQRYSIPYYTIPGWGPEGEDIEVMRIVVREDFTSKTAKEVLAGVCGAVTGALGFHTTDMGSSKS</sequence>
<dbReference type="EC" id="4.1.1.15" evidence="3 9"/>
<evidence type="ECO:0000256" key="9">
    <source>
        <dbReference type="RuleBase" id="RU361171"/>
    </source>
</evidence>
<dbReference type="Pfam" id="PF00282">
    <property type="entry name" value="Pyridoxal_deC"/>
    <property type="match status" value="1"/>
</dbReference>
<evidence type="ECO:0000256" key="8">
    <source>
        <dbReference type="RuleBase" id="RU000382"/>
    </source>
</evidence>
<dbReference type="SUPFAM" id="SSF53383">
    <property type="entry name" value="PLP-dependent transferases"/>
    <property type="match status" value="1"/>
</dbReference>
<reference evidence="10" key="1">
    <citation type="submission" date="2022-11" db="EMBL/GenBank/DDBJ databases">
        <authorList>
            <person name="Petersen C."/>
        </authorList>
    </citation>
    <scope>NUCLEOTIDE SEQUENCE</scope>
    <source>
        <strain evidence="10">IBT 30069</strain>
    </source>
</reference>
<dbReference type="GO" id="GO:0006538">
    <property type="term" value="P:L-glutamate catabolic process"/>
    <property type="evidence" value="ECO:0007669"/>
    <property type="project" value="TreeGrafter"/>
</dbReference>
<dbReference type="Proteomes" id="UP001149165">
    <property type="component" value="Unassembled WGS sequence"/>
</dbReference>
<evidence type="ECO:0000313" key="10">
    <source>
        <dbReference type="EMBL" id="KAJ5100527.1"/>
    </source>
</evidence>
<keyword evidence="11" id="KW-1185">Reference proteome</keyword>
<evidence type="ECO:0000256" key="6">
    <source>
        <dbReference type="ARBA" id="ARBA00048868"/>
    </source>
</evidence>
<dbReference type="PANTHER" id="PTHR43321">
    <property type="entry name" value="GLUTAMATE DECARBOXYLASE"/>
    <property type="match status" value="1"/>
</dbReference>
<evidence type="ECO:0000256" key="7">
    <source>
        <dbReference type="PIRSR" id="PIRSR602129-50"/>
    </source>
</evidence>
<evidence type="ECO:0000256" key="5">
    <source>
        <dbReference type="ARBA" id="ARBA00023239"/>
    </source>
</evidence>
<keyword evidence="4 7" id="KW-0663">Pyridoxal phosphate</keyword>
<dbReference type="OrthoDB" id="5152799at2759"/>
<keyword evidence="5 8" id="KW-0456">Lyase</keyword>
<dbReference type="InterPro" id="IPR002129">
    <property type="entry name" value="PyrdxlP-dep_de-COase"/>
</dbReference>
<comment type="catalytic activity">
    <reaction evidence="6 9">
        <text>L-glutamate + H(+) = 4-aminobutanoate + CO2</text>
        <dbReference type="Rhea" id="RHEA:17785"/>
        <dbReference type="ChEBI" id="CHEBI:15378"/>
        <dbReference type="ChEBI" id="CHEBI:16526"/>
        <dbReference type="ChEBI" id="CHEBI:29985"/>
        <dbReference type="ChEBI" id="CHEBI:59888"/>
        <dbReference type="EC" id="4.1.1.15"/>
    </reaction>
</comment>
<protein>
    <recommendedName>
        <fullName evidence="3 9">Glutamate decarboxylase</fullName>
        <ecNumber evidence="3 9">4.1.1.15</ecNumber>
    </recommendedName>
</protein>
<dbReference type="GO" id="GO:0005829">
    <property type="term" value="C:cytosol"/>
    <property type="evidence" value="ECO:0007669"/>
    <property type="project" value="TreeGrafter"/>
</dbReference>
<dbReference type="InterPro" id="IPR010107">
    <property type="entry name" value="Glutamate_decarboxylase"/>
</dbReference>
<feature type="modified residue" description="N6-(pyridoxal phosphate)lysine" evidence="7">
    <location>
        <position position="224"/>
    </location>
</feature>
<dbReference type="InterPro" id="IPR015424">
    <property type="entry name" value="PyrdxlP-dep_Trfase"/>
</dbReference>
<comment type="similarity">
    <text evidence="2 8">Belongs to the group II decarboxylase family.</text>
</comment>
<dbReference type="AlphaFoldDB" id="A0A9W9FHZ4"/>
<comment type="caution">
    <text evidence="10">The sequence shown here is derived from an EMBL/GenBank/DDBJ whole genome shotgun (WGS) entry which is preliminary data.</text>
</comment>
<comment type="cofactor">
    <cofactor evidence="1 7 8">
        <name>pyridoxal 5'-phosphate</name>
        <dbReference type="ChEBI" id="CHEBI:597326"/>
    </cofactor>
</comment>
<dbReference type="EMBL" id="JAPQKH010000004">
    <property type="protein sequence ID" value="KAJ5100527.1"/>
    <property type="molecule type" value="Genomic_DNA"/>
</dbReference>
<evidence type="ECO:0000313" key="11">
    <source>
        <dbReference type="Proteomes" id="UP001149165"/>
    </source>
</evidence>
<dbReference type="GO" id="GO:0004351">
    <property type="term" value="F:glutamate decarboxylase activity"/>
    <property type="evidence" value="ECO:0007669"/>
    <property type="project" value="UniProtKB-EC"/>
</dbReference>
<evidence type="ECO:0000256" key="2">
    <source>
        <dbReference type="ARBA" id="ARBA00009533"/>
    </source>
</evidence>
<name>A0A9W9FHZ4_9EURO</name>
<evidence type="ECO:0000256" key="3">
    <source>
        <dbReference type="ARBA" id="ARBA00012421"/>
    </source>
</evidence>
<dbReference type="Gene3D" id="3.40.640.10">
    <property type="entry name" value="Type I PLP-dependent aspartate aminotransferase-like (Major domain)"/>
    <property type="match status" value="1"/>
</dbReference>
<evidence type="ECO:0000256" key="1">
    <source>
        <dbReference type="ARBA" id="ARBA00001933"/>
    </source>
</evidence>